<protein>
    <submittedName>
        <fullName evidence="7">Uncharacterized protein</fullName>
    </submittedName>
</protein>
<accession>A0A164PM61</accession>
<evidence type="ECO:0000256" key="1">
    <source>
        <dbReference type="ARBA" id="ARBA00004167"/>
    </source>
</evidence>
<keyword evidence="4 6" id="KW-0472">Membrane</keyword>
<feature type="transmembrane region" description="Helical" evidence="6">
    <location>
        <begin position="93"/>
        <end position="114"/>
    </location>
</feature>
<dbReference type="InterPro" id="IPR051694">
    <property type="entry name" value="Immunoregulatory_rcpt-like"/>
</dbReference>
<keyword evidence="2 6" id="KW-0812">Transmembrane</keyword>
<dbReference type="PANTHER" id="PTHR15549:SF30">
    <property type="entry name" value="MID2 DOMAIN-CONTAINING PROTEIN"/>
    <property type="match status" value="1"/>
</dbReference>
<comment type="subcellular location">
    <subcellularLocation>
        <location evidence="1">Membrane</location>
        <topology evidence="1">Single-pass membrane protein</topology>
    </subcellularLocation>
</comment>
<evidence type="ECO:0000313" key="7">
    <source>
        <dbReference type="EMBL" id="KZS88864.1"/>
    </source>
</evidence>
<dbReference type="GO" id="GO:0071944">
    <property type="term" value="C:cell periphery"/>
    <property type="evidence" value="ECO:0007669"/>
    <property type="project" value="UniProtKB-ARBA"/>
</dbReference>
<evidence type="ECO:0000313" key="8">
    <source>
        <dbReference type="Proteomes" id="UP000076722"/>
    </source>
</evidence>
<dbReference type="PANTHER" id="PTHR15549">
    <property type="entry name" value="PAIRED IMMUNOGLOBULIN-LIKE TYPE 2 RECEPTOR"/>
    <property type="match status" value="1"/>
</dbReference>
<feature type="compositionally biased region" description="Low complexity" evidence="5">
    <location>
        <begin position="56"/>
        <end position="69"/>
    </location>
</feature>
<feature type="region of interest" description="Disordered" evidence="5">
    <location>
        <begin position="208"/>
        <end position="276"/>
    </location>
</feature>
<name>A0A164PM61_9AGAM</name>
<feature type="region of interest" description="Disordered" evidence="5">
    <location>
        <begin position="1"/>
        <end position="88"/>
    </location>
</feature>
<sequence>MSSSGFFPSSNPFIITPPTTAPFPFSESTQSVSMMVQSSESSPLLSTSNGQTDPLPASTTHISPPSSSSSPPPSTKPSTSAQSSSHPTRAGKIAGAVVGSLVACAIVMLIFLHTRRSIYRRNRRPLKFVVPGSKSKLDLAEAQTYHPQISEIRGRPEPFTFNMFPDPGLNSLGEKENDLQKNRRPQSLPAPLISSRWPLPIPAAFRMSSPAPSRTIPTAVQEDEEKADGVEPPVDIEAPMSDPTSPVRTEVDKRRSRARISRISFASTSDSGSQGSMVIGSKRFWAAIGTLRPPRINRRSRQ</sequence>
<dbReference type="GO" id="GO:0016020">
    <property type="term" value="C:membrane"/>
    <property type="evidence" value="ECO:0007669"/>
    <property type="project" value="UniProtKB-SubCell"/>
</dbReference>
<evidence type="ECO:0000256" key="6">
    <source>
        <dbReference type="SAM" id="Phobius"/>
    </source>
</evidence>
<feature type="compositionally biased region" description="Low complexity" evidence="5">
    <location>
        <begin position="1"/>
        <end position="48"/>
    </location>
</feature>
<proteinExistence type="predicted"/>
<reference evidence="7 8" key="1">
    <citation type="journal article" date="2016" name="Mol. Biol. Evol.">
        <title>Comparative Genomics of Early-Diverging Mushroom-Forming Fungi Provides Insights into the Origins of Lignocellulose Decay Capabilities.</title>
        <authorList>
            <person name="Nagy L.G."/>
            <person name="Riley R."/>
            <person name="Tritt A."/>
            <person name="Adam C."/>
            <person name="Daum C."/>
            <person name="Floudas D."/>
            <person name="Sun H."/>
            <person name="Yadav J.S."/>
            <person name="Pangilinan J."/>
            <person name="Larsson K.H."/>
            <person name="Matsuura K."/>
            <person name="Barry K."/>
            <person name="Labutti K."/>
            <person name="Kuo R."/>
            <person name="Ohm R.A."/>
            <person name="Bhattacharya S.S."/>
            <person name="Shirouzu T."/>
            <person name="Yoshinaga Y."/>
            <person name="Martin F.M."/>
            <person name="Grigoriev I.V."/>
            <person name="Hibbett D.S."/>
        </authorList>
    </citation>
    <scope>NUCLEOTIDE SEQUENCE [LARGE SCALE GENOMIC DNA]</scope>
    <source>
        <strain evidence="7 8">HHB9708</strain>
    </source>
</reference>
<evidence type="ECO:0000256" key="4">
    <source>
        <dbReference type="ARBA" id="ARBA00023136"/>
    </source>
</evidence>
<dbReference type="EMBL" id="KV419432">
    <property type="protein sequence ID" value="KZS88864.1"/>
    <property type="molecule type" value="Genomic_DNA"/>
</dbReference>
<evidence type="ECO:0000256" key="5">
    <source>
        <dbReference type="SAM" id="MobiDB-lite"/>
    </source>
</evidence>
<dbReference type="Proteomes" id="UP000076722">
    <property type="component" value="Unassembled WGS sequence"/>
</dbReference>
<keyword evidence="3 6" id="KW-1133">Transmembrane helix</keyword>
<dbReference type="AlphaFoldDB" id="A0A164PM61"/>
<evidence type="ECO:0000256" key="2">
    <source>
        <dbReference type="ARBA" id="ARBA00022692"/>
    </source>
</evidence>
<evidence type="ECO:0000256" key="3">
    <source>
        <dbReference type="ARBA" id="ARBA00022989"/>
    </source>
</evidence>
<organism evidence="7 8">
    <name type="scientific">Sistotremastrum niveocremeum HHB9708</name>
    <dbReference type="NCBI Taxonomy" id="1314777"/>
    <lineage>
        <taxon>Eukaryota</taxon>
        <taxon>Fungi</taxon>
        <taxon>Dikarya</taxon>
        <taxon>Basidiomycota</taxon>
        <taxon>Agaricomycotina</taxon>
        <taxon>Agaricomycetes</taxon>
        <taxon>Sistotremastrales</taxon>
        <taxon>Sistotremastraceae</taxon>
        <taxon>Sertulicium</taxon>
        <taxon>Sertulicium niveocremeum</taxon>
    </lineage>
</organism>
<gene>
    <name evidence="7" type="ORF">SISNIDRAFT_552355</name>
</gene>
<keyword evidence="8" id="KW-1185">Reference proteome</keyword>
<feature type="compositionally biased region" description="Low complexity" evidence="5">
    <location>
        <begin position="76"/>
        <end position="88"/>
    </location>
</feature>